<dbReference type="Proteomes" id="UP000765509">
    <property type="component" value="Unassembled WGS sequence"/>
</dbReference>
<feature type="compositionally biased region" description="Pro residues" evidence="1">
    <location>
        <begin position="304"/>
        <end position="324"/>
    </location>
</feature>
<sequence>MLTCMRLKQMHADWPQVSAHKWSSFCTTEHFNYDPKADLRNGLTQAHTVFTCHTAAQTFVQTLSPGHKAATNACDACQQAHKKCLFVVQPLQPRSQRSSQPRHPCEDSFVVGDDESIPEWEWTPGPQMGRQEQLWTISPVPSSIDLSTPLLGHDPMVTSLLNRSEVIFRLMKDGNGKRTFELGPIVTMSCHPWDSKAKVKQKQPNPPQQDSPVPSLPRKQTPWQPTPGPSGTQWSEDFFREPSQTNEPPIPGPSPSSKPHEDVPTCEPEPEVALMQAMEEPFDPPLVFPLHPLLPQFLPRRSLPLPPRAQPPLPPSGKLPSFPQ</sequence>
<proteinExistence type="predicted"/>
<feature type="region of interest" description="Disordered" evidence="1">
    <location>
        <begin position="297"/>
        <end position="324"/>
    </location>
</feature>
<protein>
    <submittedName>
        <fullName evidence="2">Uncharacterized protein</fullName>
    </submittedName>
</protein>
<accession>A0A9Q3I9Q8</accession>
<dbReference type="AlphaFoldDB" id="A0A9Q3I9Q8"/>
<evidence type="ECO:0000313" key="2">
    <source>
        <dbReference type="EMBL" id="MBW0533363.1"/>
    </source>
</evidence>
<gene>
    <name evidence="2" type="ORF">O181_073078</name>
</gene>
<evidence type="ECO:0000256" key="1">
    <source>
        <dbReference type="SAM" id="MobiDB-lite"/>
    </source>
</evidence>
<name>A0A9Q3I9Q8_9BASI</name>
<organism evidence="2 3">
    <name type="scientific">Austropuccinia psidii MF-1</name>
    <dbReference type="NCBI Taxonomy" id="1389203"/>
    <lineage>
        <taxon>Eukaryota</taxon>
        <taxon>Fungi</taxon>
        <taxon>Dikarya</taxon>
        <taxon>Basidiomycota</taxon>
        <taxon>Pucciniomycotina</taxon>
        <taxon>Pucciniomycetes</taxon>
        <taxon>Pucciniales</taxon>
        <taxon>Sphaerophragmiaceae</taxon>
        <taxon>Austropuccinia</taxon>
    </lineage>
</organism>
<evidence type="ECO:0000313" key="3">
    <source>
        <dbReference type="Proteomes" id="UP000765509"/>
    </source>
</evidence>
<dbReference type="EMBL" id="AVOT02038475">
    <property type="protein sequence ID" value="MBW0533363.1"/>
    <property type="molecule type" value="Genomic_DNA"/>
</dbReference>
<comment type="caution">
    <text evidence="2">The sequence shown here is derived from an EMBL/GenBank/DDBJ whole genome shotgun (WGS) entry which is preliminary data.</text>
</comment>
<reference evidence="2" key="1">
    <citation type="submission" date="2021-03" db="EMBL/GenBank/DDBJ databases">
        <title>Draft genome sequence of rust myrtle Austropuccinia psidii MF-1, a brazilian biotype.</title>
        <authorList>
            <person name="Quecine M.C."/>
            <person name="Pachon D.M.R."/>
            <person name="Bonatelli M.L."/>
            <person name="Correr F.H."/>
            <person name="Franceschini L.M."/>
            <person name="Leite T.F."/>
            <person name="Margarido G.R.A."/>
            <person name="Almeida C.A."/>
            <person name="Ferrarezi J.A."/>
            <person name="Labate C.A."/>
        </authorList>
    </citation>
    <scope>NUCLEOTIDE SEQUENCE</scope>
    <source>
        <strain evidence="2">MF-1</strain>
    </source>
</reference>
<feature type="region of interest" description="Disordered" evidence="1">
    <location>
        <begin position="194"/>
        <end position="278"/>
    </location>
</feature>
<keyword evidence="3" id="KW-1185">Reference proteome</keyword>